<reference evidence="2 3" key="1">
    <citation type="journal article" date="2009" name="Stand. Genomic Sci.">
        <title>Complete genome sequence of Halorhabdus utahensis type strain (AX-2).</title>
        <authorList>
            <person name="Anderson I."/>
            <person name="Tindall B.J."/>
            <person name="Pomrenke H."/>
            <person name="Goker M."/>
            <person name="Lapidus A."/>
            <person name="Nolan M."/>
            <person name="Copeland A."/>
            <person name="Glavina Del Rio T."/>
            <person name="Chen F."/>
            <person name="Tice H."/>
            <person name="Cheng J.F."/>
            <person name="Lucas S."/>
            <person name="Chertkov O."/>
            <person name="Bruce D."/>
            <person name="Brettin T."/>
            <person name="Detter J.C."/>
            <person name="Han C."/>
            <person name="Goodwin L."/>
            <person name="Land M."/>
            <person name="Hauser L."/>
            <person name="Chang Y.J."/>
            <person name="Jeffries C.D."/>
            <person name="Pitluck S."/>
            <person name="Pati A."/>
            <person name="Mavromatis K."/>
            <person name="Ivanova N."/>
            <person name="Ovchinnikova G."/>
            <person name="Chen A."/>
            <person name="Palaniappan K."/>
            <person name="Chain P."/>
            <person name="Rohde M."/>
            <person name="Bristow J."/>
            <person name="Eisen J.A."/>
            <person name="Markowitz V."/>
            <person name="Hugenholtz P."/>
            <person name="Kyrpides N.C."/>
            <person name="Klenk H.P."/>
        </authorList>
    </citation>
    <scope>NUCLEOTIDE SEQUENCE [LARGE SCALE GENOMIC DNA]</scope>
    <source>
        <strain evidence="3">DSM 12940 / JCM 11049 / AX-2</strain>
    </source>
</reference>
<name>C7NM76_HALUD</name>
<proteinExistence type="predicted"/>
<gene>
    <name evidence="2" type="ordered locus">Huta_1105</name>
</gene>
<accession>C7NM76</accession>
<evidence type="ECO:0000313" key="3">
    <source>
        <dbReference type="Proteomes" id="UP000002071"/>
    </source>
</evidence>
<feature type="transmembrane region" description="Helical" evidence="1">
    <location>
        <begin position="133"/>
        <end position="155"/>
    </location>
</feature>
<dbReference type="KEGG" id="hut:Huta_1105"/>
<feature type="transmembrane region" description="Helical" evidence="1">
    <location>
        <begin position="92"/>
        <end position="113"/>
    </location>
</feature>
<dbReference type="Proteomes" id="UP000002071">
    <property type="component" value="Chromosome"/>
</dbReference>
<keyword evidence="2" id="KW-0378">Hydrolase</keyword>
<dbReference type="eggNOG" id="arCOG02856">
    <property type="taxonomic scope" value="Archaea"/>
</dbReference>
<sequence length="164" mass="17731">MADLLSTVLVTYAAFTIASWWIDGLDRRWIVVAMGGAAIPDLVKIQILVEESTVENALGLPFDYAPVASVAGVAVAAGIIALCFGKRWRRKAYAVLVAGGGFSLLIDGMRVYADSFAGFYLYPLWVRPPTPNLFVSSDPAVLVVALLISVMTFGLDRWRTSTQS</sequence>
<feature type="transmembrane region" description="Helical" evidence="1">
    <location>
        <begin position="6"/>
        <end position="22"/>
    </location>
</feature>
<dbReference type="STRING" id="519442.Huta_1105"/>
<dbReference type="AlphaFoldDB" id="C7NM76"/>
<keyword evidence="1" id="KW-0472">Membrane</keyword>
<dbReference type="EMBL" id="CP001687">
    <property type="protein sequence ID" value="ACV11284.1"/>
    <property type="molecule type" value="Genomic_DNA"/>
</dbReference>
<keyword evidence="1" id="KW-0812">Transmembrane</keyword>
<dbReference type="GO" id="GO:0016787">
    <property type="term" value="F:hydrolase activity"/>
    <property type="evidence" value="ECO:0007669"/>
    <property type="project" value="UniProtKB-KW"/>
</dbReference>
<dbReference type="GeneID" id="8383379"/>
<evidence type="ECO:0000313" key="2">
    <source>
        <dbReference type="EMBL" id="ACV11284.1"/>
    </source>
</evidence>
<dbReference type="RefSeq" id="WP_015788860.1">
    <property type="nucleotide sequence ID" value="NC_013158.1"/>
</dbReference>
<feature type="transmembrane region" description="Helical" evidence="1">
    <location>
        <begin position="29"/>
        <end position="49"/>
    </location>
</feature>
<feature type="transmembrane region" description="Helical" evidence="1">
    <location>
        <begin position="64"/>
        <end position="85"/>
    </location>
</feature>
<dbReference type="HOGENOM" id="CLU_134822_0_0_2"/>
<keyword evidence="1" id="KW-1133">Transmembrane helix</keyword>
<organism evidence="2 3">
    <name type="scientific">Halorhabdus utahensis (strain DSM 12940 / JCM 11049 / AX-2)</name>
    <dbReference type="NCBI Taxonomy" id="519442"/>
    <lineage>
        <taxon>Archaea</taxon>
        <taxon>Methanobacteriati</taxon>
        <taxon>Methanobacteriota</taxon>
        <taxon>Stenosarchaea group</taxon>
        <taxon>Halobacteria</taxon>
        <taxon>Halobacteriales</taxon>
        <taxon>Haloarculaceae</taxon>
        <taxon>Halorhabdus</taxon>
    </lineage>
</organism>
<evidence type="ECO:0000256" key="1">
    <source>
        <dbReference type="SAM" id="Phobius"/>
    </source>
</evidence>
<dbReference type="OrthoDB" id="241062at2157"/>
<keyword evidence="3" id="KW-1185">Reference proteome</keyword>
<protein>
    <submittedName>
        <fullName evidence="2">Putative membrane-bound metal-dependent hydrolase</fullName>
    </submittedName>
</protein>